<proteinExistence type="predicted"/>
<keyword evidence="4" id="KW-1185">Reference proteome</keyword>
<dbReference type="RefSeq" id="WP_149098025.1">
    <property type="nucleotide sequence ID" value="NZ_BMMG01000002.1"/>
</dbReference>
<evidence type="ECO:0000313" key="4">
    <source>
        <dbReference type="Proteomes" id="UP001570846"/>
    </source>
</evidence>
<evidence type="ECO:0000313" key="3">
    <source>
        <dbReference type="Proteomes" id="UP000323866"/>
    </source>
</evidence>
<protein>
    <recommendedName>
        <fullName evidence="5">STAS/SEC14 domain-containing protein</fullName>
    </recommendedName>
</protein>
<evidence type="ECO:0000313" key="2">
    <source>
        <dbReference type="EMBL" id="MFA1770232.1"/>
    </source>
</evidence>
<dbReference type="EMBL" id="VKKZ01000019">
    <property type="protein sequence ID" value="KAA6435834.1"/>
    <property type="molecule type" value="Genomic_DNA"/>
</dbReference>
<evidence type="ECO:0008006" key="5">
    <source>
        <dbReference type="Google" id="ProtNLM"/>
    </source>
</evidence>
<dbReference type="Proteomes" id="UP001570846">
    <property type="component" value="Unassembled WGS sequence"/>
</dbReference>
<evidence type="ECO:0000313" key="1">
    <source>
        <dbReference type="EMBL" id="KAA6435834.1"/>
    </source>
</evidence>
<dbReference type="OrthoDB" id="893748at2"/>
<organism evidence="1 3">
    <name type="scientific">Rufibacter glacialis</name>
    <dbReference type="NCBI Taxonomy" id="1259555"/>
    <lineage>
        <taxon>Bacteria</taxon>
        <taxon>Pseudomonadati</taxon>
        <taxon>Bacteroidota</taxon>
        <taxon>Cytophagia</taxon>
        <taxon>Cytophagales</taxon>
        <taxon>Hymenobacteraceae</taxon>
        <taxon>Rufibacter</taxon>
    </lineage>
</organism>
<dbReference type="Proteomes" id="UP000323866">
    <property type="component" value="Unassembled WGS sequence"/>
</dbReference>
<dbReference type="AlphaFoldDB" id="A0A5M8QLI4"/>
<dbReference type="EMBL" id="JBGOGF010000001">
    <property type="protein sequence ID" value="MFA1770232.1"/>
    <property type="molecule type" value="Genomic_DNA"/>
</dbReference>
<comment type="caution">
    <text evidence="1">The sequence shown here is derived from an EMBL/GenBank/DDBJ whole genome shotgun (WGS) entry which is preliminary data.</text>
</comment>
<gene>
    <name evidence="2" type="ORF">ACD591_02935</name>
    <name evidence="1" type="ORF">FOE74_07840</name>
</gene>
<reference evidence="1 3" key="2">
    <citation type="submission" date="2019-09" db="EMBL/GenBank/DDBJ databases">
        <title>A bacterium isolated from glacier soil.</title>
        <authorList>
            <person name="Liu Q."/>
        </authorList>
    </citation>
    <scope>NUCLEOTIDE SEQUENCE [LARGE SCALE GENOMIC DNA]</scope>
    <source>
        <strain evidence="1 3">MDT1-10-3</strain>
    </source>
</reference>
<name>A0A5M8QLI4_9BACT</name>
<reference evidence="2 4" key="3">
    <citation type="submission" date="2024-08" db="EMBL/GenBank/DDBJ databases">
        <authorList>
            <person name="Wei W."/>
        </authorList>
    </citation>
    <scope>NUCLEOTIDE SEQUENCE [LARGE SCALE GENOMIC DNA]</scope>
    <source>
        <strain evidence="2 4">XU2</strain>
    </source>
</reference>
<accession>A0A5M8QLI4</accession>
<reference evidence="1 3" key="1">
    <citation type="submission" date="2019-07" db="EMBL/GenBank/DDBJ databases">
        <authorList>
            <person name="Qu J.-H."/>
        </authorList>
    </citation>
    <scope>NUCLEOTIDE SEQUENCE [LARGE SCALE GENOMIC DNA]</scope>
    <source>
        <strain evidence="1 3">MDT1-10-3</strain>
    </source>
</reference>
<sequence>MEIKVVALRHLQRVLFLPYFVSETTDIPLFPMVHTDNDYATTGHDAVLEAVYLLYKRQGTSAEFREANQRAVASMARTSVQRLFVDARLMGVVSPDDQKWVGNSIVEQLAARAKGSYLYIALVVSEKIFTKLAIHAIEEISNGKGICLNRHFYSVSEAKHWLARQTREAGN</sequence>